<accession>A0A0A3J590</accession>
<evidence type="ECO:0008006" key="4">
    <source>
        <dbReference type="Google" id="ProtNLM"/>
    </source>
</evidence>
<dbReference type="Proteomes" id="UP000030595">
    <property type="component" value="Unassembled WGS sequence"/>
</dbReference>
<keyword evidence="3" id="KW-1185">Reference proteome</keyword>
<protein>
    <recommendedName>
        <fullName evidence="4">Spore coat protein</fullName>
    </recommendedName>
</protein>
<evidence type="ECO:0000256" key="1">
    <source>
        <dbReference type="SAM" id="SignalP"/>
    </source>
</evidence>
<sequence length="235" mass="26808">MKRFFLFLLISMFYCHTKNVTAAERLVTSFVISDEWYHNIFLIADKVNSMATTNFTVQIGSSEDNVGGELLYNFPNWYNAKFAPALFYEDINADSHKDIVVALISGAGSGLSTKEIHVLNQIHDPTRRFEEVPVESINDAVKRLVKMERQEEQVTILIGEKKYIVNISTFNYNELSHDRPFVGMLEDYKVENGVLYGFTTVFVSIGGYVGELKIQYGWNGKMYKAMSISFDEAKS</sequence>
<dbReference type="EMBL" id="JPVQ01000013">
    <property type="protein sequence ID" value="KGR90875.1"/>
    <property type="molecule type" value="Genomic_DNA"/>
</dbReference>
<reference evidence="2 3" key="1">
    <citation type="submission" date="2014-02" db="EMBL/GenBank/DDBJ databases">
        <title>Draft genome sequence of Lysinibacillus massiliensis CCUG 49529.</title>
        <authorList>
            <person name="Zhang F."/>
            <person name="Wang G."/>
            <person name="Zhang L."/>
        </authorList>
    </citation>
    <scope>NUCLEOTIDE SEQUENCE [LARGE SCALE GENOMIC DNA]</scope>
    <source>
        <strain evidence="2 3">CCUG 49529</strain>
    </source>
</reference>
<evidence type="ECO:0000313" key="3">
    <source>
        <dbReference type="Proteomes" id="UP000030595"/>
    </source>
</evidence>
<evidence type="ECO:0000313" key="2">
    <source>
        <dbReference type="EMBL" id="KGR90875.1"/>
    </source>
</evidence>
<gene>
    <name evidence="2" type="ORF">CD30_09220</name>
</gene>
<feature type="signal peptide" evidence="1">
    <location>
        <begin position="1"/>
        <end position="22"/>
    </location>
</feature>
<dbReference type="AlphaFoldDB" id="A0A0A3J590"/>
<feature type="chain" id="PRO_5002014406" description="Spore coat protein" evidence="1">
    <location>
        <begin position="23"/>
        <end position="235"/>
    </location>
</feature>
<comment type="caution">
    <text evidence="2">The sequence shown here is derived from an EMBL/GenBank/DDBJ whole genome shotgun (WGS) entry which is preliminary data.</text>
</comment>
<dbReference type="OrthoDB" id="2836730at2"/>
<keyword evidence="1" id="KW-0732">Signal</keyword>
<proteinExistence type="predicted"/>
<organism evidence="2 3">
    <name type="scientific">Ureibacillus massiliensis 4400831 = CIP 108448 = CCUG 49529</name>
    <dbReference type="NCBI Taxonomy" id="1211035"/>
    <lineage>
        <taxon>Bacteria</taxon>
        <taxon>Bacillati</taxon>
        <taxon>Bacillota</taxon>
        <taxon>Bacilli</taxon>
        <taxon>Bacillales</taxon>
        <taxon>Caryophanaceae</taxon>
        <taxon>Ureibacillus</taxon>
    </lineage>
</organism>
<dbReference type="eggNOG" id="ENOG5032NID">
    <property type="taxonomic scope" value="Bacteria"/>
</dbReference>
<name>A0A0A3J590_9BACL</name>
<dbReference type="RefSeq" id="WP_036175502.1">
    <property type="nucleotide sequence ID" value="NZ_AVCZ01000013.1"/>
</dbReference>